<gene>
    <name evidence="1" type="ORF">PHLGIDRAFT_68202</name>
</gene>
<dbReference type="EMBL" id="KN840470">
    <property type="protein sequence ID" value="KIP09135.1"/>
    <property type="molecule type" value="Genomic_DNA"/>
</dbReference>
<organism evidence="1 2">
    <name type="scientific">Phlebiopsis gigantea (strain 11061_1 CR5-6)</name>
    <name type="common">White-rot fungus</name>
    <name type="synonym">Peniophora gigantea</name>
    <dbReference type="NCBI Taxonomy" id="745531"/>
    <lineage>
        <taxon>Eukaryota</taxon>
        <taxon>Fungi</taxon>
        <taxon>Dikarya</taxon>
        <taxon>Basidiomycota</taxon>
        <taxon>Agaricomycotina</taxon>
        <taxon>Agaricomycetes</taxon>
        <taxon>Polyporales</taxon>
        <taxon>Phanerochaetaceae</taxon>
        <taxon>Phlebiopsis</taxon>
    </lineage>
</organism>
<dbReference type="HOGENOM" id="CLU_175702_0_0_1"/>
<accession>A0A0C3SCU8</accession>
<dbReference type="AlphaFoldDB" id="A0A0C3SCU8"/>
<keyword evidence="2" id="KW-1185">Reference proteome</keyword>
<feature type="non-terminal residue" evidence="1">
    <location>
        <position position="1"/>
    </location>
</feature>
<evidence type="ECO:0000313" key="2">
    <source>
        <dbReference type="Proteomes" id="UP000053257"/>
    </source>
</evidence>
<protein>
    <submittedName>
        <fullName evidence="1">Uncharacterized protein</fullName>
    </submittedName>
</protein>
<sequence>DGRYHTACHHFIAMSTRVQDCMQPICLFSARHIHPIGCKSSACHRLMSPPQRNPIRISDSKCADCLMRERDGMIGYV</sequence>
<name>A0A0C3SCU8_PHLG1</name>
<evidence type="ECO:0000313" key="1">
    <source>
        <dbReference type="EMBL" id="KIP09135.1"/>
    </source>
</evidence>
<dbReference type="Proteomes" id="UP000053257">
    <property type="component" value="Unassembled WGS sequence"/>
</dbReference>
<reference evidence="1 2" key="1">
    <citation type="journal article" date="2014" name="PLoS Genet.">
        <title>Analysis of the Phlebiopsis gigantea genome, transcriptome and secretome provides insight into its pioneer colonization strategies of wood.</title>
        <authorList>
            <person name="Hori C."/>
            <person name="Ishida T."/>
            <person name="Igarashi K."/>
            <person name="Samejima M."/>
            <person name="Suzuki H."/>
            <person name="Master E."/>
            <person name="Ferreira P."/>
            <person name="Ruiz-Duenas F.J."/>
            <person name="Held B."/>
            <person name="Canessa P."/>
            <person name="Larrondo L.F."/>
            <person name="Schmoll M."/>
            <person name="Druzhinina I.S."/>
            <person name="Kubicek C.P."/>
            <person name="Gaskell J.A."/>
            <person name="Kersten P."/>
            <person name="St John F."/>
            <person name="Glasner J."/>
            <person name="Sabat G."/>
            <person name="Splinter BonDurant S."/>
            <person name="Syed K."/>
            <person name="Yadav J."/>
            <person name="Mgbeahuruike A.C."/>
            <person name="Kovalchuk A."/>
            <person name="Asiegbu F.O."/>
            <person name="Lackner G."/>
            <person name="Hoffmeister D."/>
            <person name="Rencoret J."/>
            <person name="Gutierrez A."/>
            <person name="Sun H."/>
            <person name="Lindquist E."/>
            <person name="Barry K."/>
            <person name="Riley R."/>
            <person name="Grigoriev I.V."/>
            <person name="Henrissat B."/>
            <person name="Kues U."/>
            <person name="Berka R.M."/>
            <person name="Martinez A.T."/>
            <person name="Covert S.F."/>
            <person name="Blanchette R.A."/>
            <person name="Cullen D."/>
        </authorList>
    </citation>
    <scope>NUCLEOTIDE SEQUENCE [LARGE SCALE GENOMIC DNA]</scope>
    <source>
        <strain evidence="1 2">11061_1 CR5-6</strain>
    </source>
</reference>
<dbReference type="OrthoDB" id="3134980at2759"/>
<proteinExistence type="predicted"/>